<comment type="pathway">
    <text evidence="2 13">Energy metabolism; oxidative phosphorylation.</text>
</comment>
<keyword evidence="7 13" id="KW-0809">Transit peptide</keyword>
<organism evidence="14 15">
    <name type="scientific">Thamnocephalis sphaerospora</name>
    <dbReference type="NCBI Taxonomy" id="78915"/>
    <lineage>
        <taxon>Eukaryota</taxon>
        <taxon>Fungi</taxon>
        <taxon>Fungi incertae sedis</taxon>
        <taxon>Zoopagomycota</taxon>
        <taxon>Zoopagomycotina</taxon>
        <taxon>Zoopagomycetes</taxon>
        <taxon>Zoopagales</taxon>
        <taxon>Sigmoideomycetaceae</taxon>
        <taxon>Thamnocephalis</taxon>
    </lineage>
</organism>
<evidence type="ECO:0000313" key="14">
    <source>
        <dbReference type="EMBL" id="RKP09432.1"/>
    </source>
</evidence>
<dbReference type="PANTHER" id="PTHR14200">
    <property type="entry name" value="CYTOCHROME C OXIDASE POLYPEPTIDE"/>
    <property type="match status" value="1"/>
</dbReference>
<comment type="subcellular location">
    <subcellularLocation>
        <location evidence="1 13">Mitochondrion inner membrane</location>
        <topology evidence="1 13">Peripheral membrane protein</topology>
        <orientation evidence="1 13">Matrix side</orientation>
    </subcellularLocation>
</comment>
<comment type="function">
    <text evidence="13">Component of the cytochrome c oxidase, the last enzyme in the mitochondrial electron transport chain which drives oxidative phosphorylation. The respiratory chain contains 3 multisubunit complexes succinate dehydrogenase (complex II, CII), ubiquinol-cytochrome c oxidoreductase (cytochrome b-c1 complex, complex III, CIII) and cytochrome c oxidase (complex IV, CIV), that cooperate to transfer electrons derived from NADH and succinate to molecular oxygen, creating an electrochemical gradient over the inner membrane that drives transmembrane transport and the ATP synthase. Cytochrome c oxidase is the component of the respiratory chain that catalyzes the reduction of oxygen to water. Electrons originating from reduced cytochrome c in the intermembrane space (IMS) are transferred via the dinuclear copper A center (CU(A)) of subunit 2 and heme A of subunit 1 to the active site in subunit 1, a binuclear center (BNC) formed by heme A3 and copper B (CU(B)). The BNC reduces molecular oxygen to 2 water molecules using 4 electrons from cytochrome c in the IMS and 4 protons from the mitochondrial matrix.</text>
</comment>
<dbReference type="EMBL" id="KZ992514">
    <property type="protein sequence ID" value="RKP09432.1"/>
    <property type="molecule type" value="Genomic_DNA"/>
</dbReference>
<evidence type="ECO:0000256" key="6">
    <source>
        <dbReference type="ARBA" id="ARBA00022792"/>
    </source>
</evidence>
<evidence type="ECO:0000256" key="3">
    <source>
        <dbReference type="ARBA" id="ARBA00007972"/>
    </source>
</evidence>
<keyword evidence="5 13" id="KW-0479">Metal-binding</keyword>
<dbReference type="STRING" id="78915.A0A4P9XU21"/>
<evidence type="ECO:0000256" key="11">
    <source>
        <dbReference type="ARBA" id="ARBA00070174"/>
    </source>
</evidence>
<dbReference type="GO" id="GO:0046872">
    <property type="term" value="F:metal ion binding"/>
    <property type="evidence" value="ECO:0007669"/>
    <property type="project" value="UniProtKB-UniRule"/>
</dbReference>
<reference evidence="15" key="1">
    <citation type="journal article" date="2018" name="Nat. Microbiol.">
        <title>Leveraging single-cell genomics to expand the fungal tree of life.</title>
        <authorList>
            <person name="Ahrendt S.R."/>
            <person name="Quandt C.A."/>
            <person name="Ciobanu D."/>
            <person name="Clum A."/>
            <person name="Salamov A."/>
            <person name="Andreopoulos B."/>
            <person name="Cheng J.F."/>
            <person name="Woyke T."/>
            <person name="Pelin A."/>
            <person name="Henrissat B."/>
            <person name="Reynolds N.K."/>
            <person name="Benny G.L."/>
            <person name="Smith M.E."/>
            <person name="James T.Y."/>
            <person name="Grigoriev I.V."/>
        </authorList>
    </citation>
    <scope>NUCLEOTIDE SEQUENCE [LARGE SCALE GENOMIC DNA]</scope>
    <source>
        <strain evidence="15">RSA 1356</strain>
    </source>
</reference>
<dbReference type="Proteomes" id="UP000271241">
    <property type="component" value="Unassembled WGS sequence"/>
</dbReference>
<dbReference type="InterPro" id="IPR036545">
    <property type="entry name" value="Cyt_c_oxidase_su5A/6_sf"/>
</dbReference>
<dbReference type="AlphaFoldDB" id="A0A4P9XU21"/>
<keyword evidence="15" id="KW-1185">Reference proteome</keyword>
<proteinExistence type="inferred from homology"/>
<evidence type="ECO:0000256" key="12">
    <source>
        <dbReference type="ARBA" id="ARBA00082700"/>
    </source>
</evidence>
<evidence type="ECO:0000256" key="7">
    <source>
        <dbReference type="ARBA" id="ARBA00022946"/>
    </source>
</evidence>
<dbReference type="GO" id="GO:0045277">
    <property type="term" value="C:respiratory chain complex IV"/>
    <property type="evidence" value="ECO:0007669"/>
    <property type="project" value="UniProtKB-UniRule"/>
</dbReference>
<dbReference type="SUPFAM" id="SSF48479">
    <property type="entry name" value="Cytochrome c oxidase subunit E"/>
    <property type="match status" value="1"/>
</dbReference>
<dbReference type="Gene3D" id="1.25.40.40">
    <property type="entry name" value="Cytochrome c oxidase, subunit Va/VI"/>
    <property type="match status" value="1"/>
</dbReference>
<keyword evidence="10 13" id="KW-0472">Membrane</keyword>
<keyword evidence="4 13" id="KW-0349">Heme</keyword>
<dbReference type="InterPro" id="IPR003204">
    <property type="entry name" value="Cyt_c_oxidase_su5A/6"/>
</dbReference>
<keyword evidence="8 13" id="KW-0408">Iron</keyword>
<evidence type="ECO:0000256" key="4">
    <source>
        <dbReference type="ARBA" id="ARBA00022617"/>
    </source>
</evidence>
<dbReference type="FunFam" id="1.25.40.40:FF:000001">
    <property type="entry name" value="Cytochrome c oxidase subunit VI"/>
    <property type="match status" value="1"/>
</dbReference>
<evidence type="ECO:0000256" key="9">
    <source>
        <dbReference type="ARBA" id="ARBA00023128"/>
    </source>
</evidence>
<accession>A0A4P9XU21</accession>
<comment type="similarity">
    <text evidence="3 13">Belongs to the cytochrome c oxidase subunit 5A family.</text>
</comment>
<dbReference type="GO" id="GO:0006123">
    <property type="term" value="P:mitochondrial electron transport, cytochrome c to oxygen"/>
    <property type="evidence" value="ECO:0007669"/>
    <property type="project" value="UniProtKB-UniRule"/>
</dbReference>
<dbReference type="CDD" id="cd00923">
    <property type="entry name" value="Cyt_c_Oxidase_Va"/>
    <property type="match status" value="1"/>
</dbReference>
<sequence length="125" mass="14219">MVVFASRNVSTYDPHSAARRAYSAQTEESYEDFNRRYTAAFESVDDLFELQRNLNNCFAYDMTPSVETVTAALHACRRVDDFATAVRVFEAVKEKTNAQQYGEYMAALKPVKEELSIPTKEELGL</sequence>
<evidence type="ECO:0000256" key="5">
    <source>
        <dbReference type="ARBA" id="ARBA00022723"/>
    </source>
</evidence>
<evidence type="ECO:0000256" key="2">
    <source>
        <dbReference type="ARBA" id="ARBA00004673"/>
    </source>
</evidence>
<evidence type="ECO:0000256" key="10">
    <source>
        <dbReference type="ARBA" id="ARBA00023136"/>
    </source>
</evidence>
<protein>
    <recommendedName>
        <fullName evidence="11 13">Cytochrome c oxidase subunit 6, mitochondrial</fullName>
    </recommendedName>
    <alternativeName>
        <fullName evidence="12 13">Cytochrome c oxidase polypeptide VI</fullName>
    </alternativeName>
</protein>
<dbReference type="Pfam" id="PF02284">
    <property type="entry name" value="COX5A"/>
    <property type="match status" value="1"/>
</dbReference>
<keyword evidence="9 13" id="KW-0496">Mitochondrion</keyword>
<keyword evidence="6 13" id="KW-0999">Mitochondrion inner membrane</keyword>
<evidence type="ECO:0000256" key="1">
    <source>
        <dbReference type="ARBA" id="ARBA00004443"/>
    </source>
</evidence>
<dbReference type="PANTHER" id="PTHR14200:SF11">
    <property type="entry name" value="CYTOCHROME C OXIDASE SUBUNIT 5A, MITOCHONDRIAL"/>
    <property type="match status" value="1"/>
</dbReference>
<comment type="subunit">
    <text evidence="13">Component of the cytochrome c oxidase (complex IV, CIV), a multisubunit enzyme composed of a catalytic core of 3 subunits and several supernumerary subunits.</text>
</comment>
<dbReference type="OrthoDB" id="5778907at2759"/>
<dbReference type="GO" id="GO:0005743">
    <property type="term" value="C:mitochondrial inner membrane"/>
    <property type="evidence" value="ECO:0007669"/>
    <property type="project" value="UniProtKB-SubCell"/>
</dbReference>
<gene>
    <name evidence="14" type="ORF">THASP1DRAFT_34399</name>
</gene>
<evidence type="ECO:0000256" key="8">
    <source>
        <dbReference type="ARBA" id="ARBA00023004"/>
    </source>
</evidence>
<name>A0A4P9XU21_9FUNG</name>
<evidence type="ECO:0000313" key="15">
    <source>
        <dbReference type="Proteomes" id="UP000271241"/>
    </source>
</evidence>
<evidence type="ECO:0000256" key="13">
    <source>
        <dbReference type="RuleBase" id="RU368103"/>
    </source>
</evidence>
<dbReference type="UniPathway" id="UPA00705"/>